<dbReference type="InterPro" id="IPR023873">
    <property type="entry name" value="FeFe-hyd_GTPase_HydF"/>
</dbReference>
<name>A0A133PJ20_9FIRM</name>
<dbReference type="InterPro" id="IPR041606">
    <property type="entry name" value="HydF_dimer"/>
</dbReference>
<dbReference type="CDD" id="cd00880">
    <property type="entry name" value="Era_like"/>
    <property type="match status" value="1"/>
</dbReference>
<keyword evidence="1" id="KW-0547">Nucleotide-binding</keyword>
<reference evidence="6 7" key="1">
    <citation type="submission" date="2016-01" db="EMBL/GenBank/DDBJ databases">
        <authorList>
            <person name="Oliw E.H."/>
        </authorList>
    </citation>
    <scope>NUCLEOTIDE SEQUENCE [LARGE SCALE GENOMIC DNA]</scope>
    <source>
        <strain evidence="6 7">CMW7756A</strain>
    </source>
</reference>
<dbReference type="GO" id="GO:0005737">
    <property type="term" value="C:cytoplasm"/>
    <property type="evidence" value="ECO:0007669"/>
    <property type="project" value="TreeGrafter"/>
</dbReference>
<protein>
    <submittedName>
        <fullName evidence="6">Hydrogenase maturation GTPase HydF</fullName>
    </submittedName>
</protein>
<comment type="caution">
    <text evidence="6">The sequence shown here is derived from an EMBL/GenBank/DDBJ whole genome shotgun (WGS) entry which is preliminary data.</text>
</comment>
<proteinExistence type="predicted"/>
<feature type="domain" description="Hydrogen maturase F tetramerization" evidence="5">
    <location>
        <begin position="276"/>
        <end position="388"/>
    </location>
</feature>
<dbReference type="RefSeq" id="WP_060800701.1">
    <property type="nucleotide sequence ID" value="NZ_KQ957105.1"/>
</dbReference>
<dbReference type="Pfam" id="PF01926">
    <property type="entry name" value="MMR_HSR1"/>
    <property type="match status" value="1"/>
</dbReference>
<dbReference type="NCBIfam" id="TIGR03918">
    <property type="entry name" value="GTP_HydF"/>
    <property type="match status" value="1"/>
</dbReference>
<evidence type="ECO:0000256" key="2">
    <source>
        <dbReference type="ARBA" id="ARBA00023134"/>
    </source>
</evidence>
<dbReference type="Gene3D" id="3.40.50.300">
    <property type="entry name" value="P-loop containing nucleotide triphosphate hydrolases"/>
    <property type="match status" value="1"/>
</dbReference>
<sequence length="391" mass="43814">MELNKTNSGNRIHIGFFGKVNSGKSSIINEFSGRDISIVSNQEGTTTDPVYKSMEIKSLGPCLLMDTPGIGDKTVLGQKRMKRTDEVISKTDIGVLVVSDTNTESEREMLKKFKETPILVLINKIDILSEDEIKKIREDFSSYKIIEVSALEKNGFDIFLEELLKFKPKKEERLFDGMVEEKDLVLLVIPQDIAAPKNRIILPQVQAIRELLDRNALVSMVKLEELSDILGLLNKKPDLIVADSSVFLEVYEKIPRDVRLTSFSVLFAKLKGDIDEYVRGVEALKKINENSKILIAECCTHAPAEEDIGRIKIPNMIRKKVGQGLQVDVSSGSVFPENISDYDLIIQCGGCMLNAKNIRSRIENAKGKSIPITNYGIVIAYFKGILDKINY</sequence>
<dbReference type="InterPro" id="IPR005225">
    <property type="entry name" value="Small_GTP-bd"/>
</dbReference>
<organism evidence="6">
    <name type="scientific">Peptoniphilus harei</name>
    <dbReference type="NCBI Taxonomy" id="54005"/>
    <lineage>
        <taxon>Bacteria</taxon>
        <taxon>Bacillati</taxon>
        <taxon>Bacillota</taxon>
        <taxon>Tissierellia</taxon>
        <taxon>Tissierellales</taxon>
        <taxon>Peptoniphilaceae</taxon>
        <taxon>Peptoniphilus</taxon>
    </lineage>
</organism>
<dbReference type="InterPro" id="IPR040644">
    <property type="entry name" value="HydF_tetramer"/>
</dbReference>
<dbReference type="Proteomes" id="UP000070174">
    <property type="component" value="Unassembled WGS sequence"/>
</dbReference>
<dbReference type="Pfam" id="PF18133">
    <property type="entry name" value="HydF_tetramer"/>
    <property type="match status" value="1"/>
</dbReference>
<gene>
    <name evidence="6" type="ORF">HMPREF3229_01769</name>
</gene>
<dbReference type="Gene3D" id="3.40.50.11420">
    <property type="match status" value="1"/>
</dbReference>
<dbReference type="NCBIfam" id="TIGR00231">
    <property type="entry name" value="small_GTP"/>
    <property type="match status" value="1"/>
</dbReference>
<evidence type="ECO:0000256" key="1">
    <source>
        <dbReference type="ARBA" id="ARBA00022741"/>
    </source>
</evidence>
<evidence type="ECO:0000259" key="5">
    <source>
        <dbReference type="Pfam" id="PF18133"/>
    </source>
</evidence>
<evidence type="ECO:0000259" key="4">
    <source>
        <dbReference type="Pfam" id="PF18128"/>
    </source>
</evidence>
<evidence type="ECO:0000313" key="7">
    <source>
        <dbReference type="Proteomes" id="UP000070174"/>
    </source>
</evidence>
<evidence type="ECO:0000313" key="6">
    <source>
        <dbReference type="EMBL" id="KXA28531.1"/>
    </source>
</evidence>
<dbReference type="PANTHER" id="PTHR42714">
    <property type="entry name" value="TRNA MODIFICATION GTPASE GTPBP3"/>
    <property type="match status" value="1"/>
</dbReference>
<dbReference type="PANTHER" id="PTHR42714:SF6">
    <property type="entry name" value="TRANSLATION INITIATION FACTOR IF-2"/>
    <property type="match status" value="1"/>
</dbReference>
<dbReference type="GO" id="GO:0002098">
    <property type="term" value="P:tRNA wobble uridine modification"/>
    <property type="evidence" value="ECO:0007669"/>
    <property type="project" value="TreeGrafter"/>
</dbReference>
<feature type="domain" description="G" evidence="3">
    <location>
        <begin position="14"/>
        <end position="124"/>
    </location>
</feature>
<dbReference type="SUPFAM" id="SSF52540">
    <property type="entry name" value="P-loop containing nucleoside triphosphate hydrolases"/>
    <property type="match status" value="1"/>
</dbReference>
<dbReference type="InterPro" id="IPR006073">
    <property type="entry name" value="GTP-bd"/>
</dbReference>
<dbReference type="EMBL" id="LRQE01000042">
    <property type="protein sequence ID" value="KXA28531.1"/>
    <property type="molecule type" value="Genomic_DNA"/>
</dbReference>
<evidence type="ECO:0000259" key="3">
    <source>
        <dbReference type="Pfam" id="PF01926"/>
    </source>
</evidence>
<dbReference type="GO" id="GO:0030488">
    <property type="term" value="P:tRNA methylation"/>
    <property type="evidence" value="ECO:0007669"/>
    <property type="project" value="TreeGrafter"/>
</dbReference>
<dbReference type="Gene3D" id="3.40.50.11410">
    <property type="match status" value="1"/>
</dbReference>
<dbReference type="AlphaFoldDB" id="A0A133PJ20"/>
<feature type="domain" description="Hydrogen maturase F dimerization" evidence="4">
    <location>
        <begin position="174"/>
        <end position="272"/>
    </location>
</feature>
<dbReference type="PATRIC" id="fig|54005.3.peg.1730"/>
<accession>A0A133PJ20</accession>
<dbReference type="Pfam" id="PF18128">
    <property type="entry name" value="HydF_dimer"/>
    <property type="match status" value="1"/>
</dbReference>
<dbReference type="GO" id="GO:0005525">
    <property type="term" value="F:GTP binding"/>
    <property type="evidence" value="ECO:0007669"/>
    <property type="project" value="UniProtKB-KW"/>
</dbReference>
<keyword evidence="2" id="KW-0342">GTP-binding</keyword>
<dbReference type="InterPro" id="IPR027417">
    <property type="entry name" value="P-loop_NTPase"/>
</dbReference>